<evidence type="ECO:0000256" key="2">
    <source>
        <dbReference type="ARBA" id="ARBA00022516"/>
    </source>
</evidence>
<dbReference type="NCBIfam" id="NF002148">
    <property type="entry name" value="PRK00982.1-2"/>
    <property type="match status" value="1"/>
</dbReference>
<evidence type="ECO:0000256" key="6">
    <source>
        <dbReference type="ARBA" id="ARBA00023160"/>
    </source>
</evidence>
<comment type="subcellular location">
    <subcellularLocation>
        <location evidence="7">Cytoplasm</location>
    </subcellularLocation>
</comment>
<name>A0A023CVX5_9LACO</name>
<comment type="similarity">
    <text evidence="7">Belongs to the acyl carrier protein (ACP) family.</text>
</comment>
<evidence type="ECO:0000256" key="5">
    <source>
        <dbReference type="ARBA" id="ARBA00023098"/>
    </source>
</evidence>
<dbReference type="GO" id="GO:0016020">
    <property type="term" value="C:membrane"/>
    <property type="evidence" value="ECO:0007669"/>
    <property type="project" value="GOC"/>
</dbReference>
<feature type="modified residue" description="O-(pantetheine 4'-phosphoryl)serine" evidence="7">
    <location>
        <position position="39"/>
    </location>
</feature>
<evidence type="ECO:0000313" key="9">
    <source>
        <dbReference type="EMBL" id="KRN06047.1"/>
    </source>
</evidence>
<dbReference type="PANTHER" id="PTHR20863">
    <property type="entry name" value="ACYL CARRIER PROTEIN"/>
    <property type="match status" value="1"/>
</dbReference>
<dbReference type="InterPro" id="IPR036736">
    <property type="entry name" value="ACP-like_sf"/>
</dbReference>
<dbReference type="eggNOG" id="COG0236">
    <property type="taxonomic scope" value="Bacteria"/>
</dbReference>
<dbReference type="GO" id="GO:0009245">
    <property type="term" value="P:lipid A biosynthetic process"/>
    <property type="evidence" value="ECO:0007669"/>
    <property type="project" value="TreeGrafter"/>
</dbReference>
<dbReference type="Pfam" id="PF00550">
    <property type="entry name" value="PP-binding"/>
    <property type="match status" value="1"/>
</dbReference>
<evidence type="ECO:0000256" key="3">
    <source>
        <dbReference type="ARBA" id="ARBA00022553"/>
    </source>
</evidence>
<keyword evidence="3 7" id="KW-0597">Phosphoprotein</keyword>
<dbReference type="UniPathway" id="UPA00094"/>
<comment type="PTM">
    <text evidence="7">4'-phosphopantetheine is transferred from CoA to a specific serine of apo-ACP by AcpS. This modification is essential for activity because fatty acids are bound in thioester linkage to the sulfhydryl of the prosthetic group.</text>
</comment>
<reference evidence="9 10" key="1">
    <citation type="journal article" date="2015" name="Genome Announc.">
        <title>Expanding the biotechnology potential of lactobacilli through comparative genomics of 213 strains and associated genera.</title>
        <authorList>
            <person name="Sun Z."/>
            <person name="Harris H.M."/>
            <person name="McCann A."/>
            <person name="Guo C."/>
            <person name="Argimon S."/>
            <person name="Zhang W."/>
            <person name="Yang X."/>
            <person name="Jeffery I.B."/>
            <person name="Cooney J.C."/>
            <person name="Kagawa T.F."/>
            <person name="Liu W."/>
            <person name="Song Y."/>
            <person name="Salvetti E."/>
            <person name="Wrobel A."/>
            <person name="Rasinkangas P."/>
            <person name="Parkhill J."/>
            <person name="Rea M.C."/>
            <person name="O'Sullivan O."/>
            <person name="Ritari J."/>
            <person name="Douillard F.P."/>
            <person name="Paul Ross R."/>
            <person name="Yang R."/>
            <person name="Briner A.E."/>
            <person name="Felis G.E."/>
            <person name="de Vos W.M."/>
            <person name="Barrangou R."/>
            <person name="Klaenhammer T.R."/>
            <person name="Caufield P.W."/>
            <person name="Cui Y."/>
            <person name="Zhang H."/>
            <person name="O'Toole P.W."/>
        </authorList>
    </citation>
    <scope>NUCLEOTIDE SEQUENCE [LARGE SCALE GENOMIC DNA]</scope>
    <source>
        <strain evidence="9 10">DSM 21376</strain>
    </source>
</reference>
<keyword evidence="5 7" id="KW-0443">Lipid metabolism</keyword>
<proteinExistence type="inferred from homology"/>
<dbReference type="SUPFAM" id="SSF47336">
    <property type="entry name" value="ACP-like"/>
    <property type="match status" value="1"/>
</dbReference>
<protein>
    <recommendedName>
        <fullName evidence="7">Acyl carrier protein</fullName>
        <shortName evidence="7">ACP</shortName>
    </recommendedName>
</protein>
<dbReference type="AlphaFoldDB" id="A0A023CVX5"/>
<dbReference type="OrthoDB" id="9804551at2"/>
<comment type="pathway">
    <text evidence="7">Lipid metabolism; fatty acid biosynthesis.</text>
</comment>
<keyword evidence="4 7" id="KW-0276">Fatty acid metabolism</keyword>
<comment type="function">
    <text evidence="7">Carrier of the growing fatty acid chain in fatty acid biosynthesis.</text>
</comment>
<keyword evidence="6 7" id="KW-0275">Fatty acid biosynthesis</keyword>
<dbReference type="InterPro" id="IPR009081">
    <property type="entry name" value="PP-bd_ACP"/>
</dbReference>
<dbReference type="EMBL" id="AYZF01000013">
    <property type="protein sequence ID" value="KRN06047.1"/>
    <property type="molecule type" value="Genomic_DNA"/>
</dbReference>
<dbReference type="InterPro" id="IPR003231">
    <property type="entry name" value="ACP"/>
</dbReference>
<dbReference type="Proteomes" id="UP000050961">
    <property type="component" value="Unassembled WGS sequence"/>
</dbReference>
<dbReference type="RefSeq" id="WP_034987873.1">
    <property type="nucleotide sequence ID" value="NZ_AYZF01000013.1"/>
</dbReference>
<evidence type="ECO:0000259" key="8">
    <source>
        <dbReference type="PROSITE" id="PS50075"/>
    </source>
</evidence>
<dbReference type="HAMAP" id="MF_01217">
    <property type="entry name" value="Acyl_carrier"/>
    <property type="match status" value="1"/>
</dbReference>
<organism evidence="9 10">
    <name type="scientific">Liquorilactobacillus sucicola DSM 21376 = JCM 15457</name>
    <dbReference type="NCBI Taxonomy" id="1423806"/>
    <lineage>
        <taxon>Bacteria</taxon>
        <taxon>Bacillati</taxon>
        <taxon>Bacillota</taxon>
        <taxon>Bacilli</taxon>
        <taxon>Lactobacillales</taxon>
        <taxon>Lactobacillaceae</taxon>
        <taxon>Liquorilactobacillus</taxon>
    </lineage>
</organism>
<dbReference type="Gene3D" id="1.10.1200.10">
    <property type="entry name" value="ACP-like"/>
    <property type="match status" value="1"/>
</dbReference>
<gene>
    <name evidence="7" type="primary">acpP</name>
    <name evidence="9" type="ORF">FD15_GL001233</name>
</gene>
<keyword evidence="2 7" id="KW-0444">Lipid biosynthesis</keyword>
<dbReference type="PATRIC" id="fig|1423806.3.peg.1254"/>
<dbReference type="PROSITE" id="PS50075">
    <property type="entry name" value="CARRIER"/>
    <property type="match status" value="1"/>
</dbReference>
<dbReference type="STRING" id="1423806.FD15_GL001233"/>
<feature type="domain" description="Carrier" evidence="8">
    <location>
        <begin position="4"/>
        <end position="80"/>
    </location>
</feature>
<evidence type="ECO:0000313" key="10">
    <source>
        <dbReference type="Proteomes" id="UP000050961"/>
    </source>
</evidence>
<accession>A0A023CVX5</accession>
<evidence type="ECO:0000256" key="1">
    <source>
        <dbReference type="ARBA" id="ARBA00022450"/>
    </source>
</evidence>
<dbReference type="PANTHER" id="PTHR20863:SF76">
    <property type="entry name" value="CARRIER DOMAIN-CONTAINING PROTEIN"/>
    <property type="match status" value="1"/>
</dbReference>
<evidence type="ECO:0000256" key="4">
    <source>
        <dbReference type="ARBA" id="ARBA00022832"/>
    </source>
</evidence>
<dbReference type="GO" id="GO:0005829">
    <property type="term" value="C:cytosol"/>
    <property type="evidence" value="ECO:0007669"/>
    <property type="project" value="TreeGrafter"/>
</dbReference>
<keyword evidence="7" id="KW-0963">Cytoplasm</keyword>
<dbReference type="NCBIfam" id="NF002150">
    <property type="entry name" value="PRK00982.1-4"/>
    <property type="match status" value="1"/>
</dbReference>
<sequence>MTEQEIFDKVKDIVVEQLDVDADKVKMDSDIKDDLEADSLDVFEIMNELEDELDIKLEADEGVKTIKDVVEYVKKEVDAK</sequence>
<evidence type="ECO:0000256" key="7">
    <source>
        <dbReference type="HAMAP-Rule" id="MF_01217"/>
    </source>
</evidence>
<dbReference type="GO" id="GO:0000036">
    <property type="term" value="F:acyl carrier activity"/>
    <property type="evidence" value="ECO:0007669"/>
    <property type="project" value="UniProtKB-UniRule"/>
</dbReference>
<keyword evidence="1 7" id="KW-0596">Phosphopantetheine</keyword>
<dbReference type="GO" id="GO:0000035">
    <property type="term" value="F:acyl binding"/>
    <property type="evidence" value="ECO:0007669"/>
    <property type="project" value="TreeGrafter"/>
</dbReference>
<keyword evidence="10" id="KW-1185">Reference proteome</keyword>
<comment type="caution">
    <text evidence="9">The sequence shown here is derived from an EMBL/GenBank/DDBJ whole genome shotgun (WGS) entry which is preliminary data.</text>
</comment>